<evidence type="ECO:0000313" key="2">
    <source>
        <dbReference type="EnsemblPlants" id="AET4Gv20222400.1"/>
    </source>
</evidence>
<dbReference type="EnsemblPlants" id="AET4Gv20222400.1">
    <property type="protein sequence ID" value="AET4Gv20222400.1"/>
    <property type="gene ID" value="AET4Gv20222400"/>
</dbReference>
<reference evidence="3" key="1">
    <citation type="journal article" date="2014" name="Science">
        <title>Ancient hybridizations among the ancestral genomes of bread wheat.</title>
        <authorList>
            <consortium name="International Wheat Genome Sequencing Consortium,"/>
            <person name="Marcussen T."/>
            <person name="Sandve S.R."/>
            <person name="Heier L."/>
            <person name="Spannagl M."/>
            <person name="Pfeifer M."/>
            <person name="Jakobsen K.S."/>
            <person name="Wulff B.B."/>
            <person name="Steuernagel B."/>
            <person name="Mayer K.F."/>
            <person name="Olsen O.A."/>
        </authorList>
    </citation>
    <scope>NUCLEOTIDE SEQUENCE [LARGE SCALE GENOMIC DNA]</scope>
    <source>
        <strain evidence="3">cv. AL8/78</strain>
    </source>
</reference>
<protein>
    <submittedName>
        <fullName evidence="2">Uncharacterized protein</fullName>
    </submittedName>
</protein>
<evidence type="ECO:0000313" key="3">
    <source>
        <dbReference type="Proteomes" id="UP000015105"/>
    </source>
</evidence>
<feature type="region of interest" description="Disordered" evidence="1">
    <location>
        <begin position="72"/>
        <end position="100"/>
    </location>
</feature>
<organism evidence="2 3">
    <name type="scientific">Aegilops tauschii subsp. strangulata</name>
    <name type="common">Goatgrass</name>
    <dbReference type="NCBI Taxonomy" id="200361"/>
    <lineage>
        <taxon>Eukaryota</taxon>
        <taxon>Viridiplantae</taxon>
        <taxon>Streptophyta</taxon>
        <taxon>Embryophyta</taxon>
        <taxon>Tracheophyta</taxon>
        <taxon>Spermatophyta</taxon>
        <taxon>Magnoliopsida</taxon>
        <taxon>Liliopsida</taxon>
        <taxon>Poales</taxon>
        <taxon>Poaceae</taxon>
        <taxon>BOP clade</taxon>
        <taxon>Pooideae</taxon>
        <taxon>Triticodae</taxon>
        <taxon>Triticeae</taxon>
        <taxon>Triticinae</taxon>
        <taxon>Aegilops</taxon>
    </lineage>
</organism>
<reference evidence="2" key="3">
    <citation type="journal article" date="2017" name="Nature">
        <title>Genome sequence of the progenitor of the wheat D genome Aegilops tauschii.</title>
        <authorList>
            <person name="Luo M.C."/>
            <person name="Gu Y.Q."/>
            <person name="Puiu D."/>
            <person name="Wang H."/>
            <person name="Twardziok S.O."/>
            <person name="Deal K.R."/>
            <person name="Huo N."/>
            <person name="Zhu T."/>
            <person name="Wang L."/>
            <person name="Wang Y."/>
            <person name="McGuire P.E."/>
            <person name="Liu S."/>
            <person name="Long H."/>
            <person name="Ramasamy R.K."/>
            <person name="Rodriguez J.C."/>
            <person name="Van S.L."/>
            <person name="Yuan L."/>
            <person name="Wang Z."/>
            <person name="Xia Z."/>
            <person name="Xiao L."/>
            <person name="Anderson O.D."/>
            <person name="Ouyang S."/>
            <person name="Liang Y."/>
            <person name="Zimin A.V."/>
            <person name="Pertea G."/>
            <person name="Qi P."/>
            <person name="Bennetzen J.L."/>
            <person name="Dai X."/>
            <person name="Dawson M.W."/>
            <person name="Muller H.G."/>
            <person name="Kugler K."/>
            <person name="Rivarola-Duarte L."/>
            <person name="Spannagl M."/>
            <person name="Mayer K.F.X."/>
            <person name="Lu F.H."/>
            <person name="Bevan M.W."/>
            <person name="Leroy P."/>
            <person name="Li P."/>
            <person name="You F.M."/>
            <person name="Sun Q."/>
            <person name="Liu Z."/>
            <person name="Lyons E."/>
            <person name="Wicker T."/>
            <person name="Salzberg S.L."/>
            <person name="Devos K.M."/>
            <person name="Dvorak J."/>
        </authorList>
    </citation>
    <scope>NUCLEOTIDE SEQUENCE [LARGE SCALE GENOMIC DNA]</scope>
    <source>
        <strain evidence="2">cv. AL8/78</strain>
    </source>
</reference>
<dbReference type="Gramene" id="AET4Gv20222400.1">
    <property type="protein sequence ID" value="AET4Gv20222400.1"/>
    <property type="gene ID" value="AET4Gv20222400"/>
</dbReference>
<reference evidence="2" key="5">
    <citation type="journal article" date="2021" name="G3 (Bethesda)">
        <title>Aegilops tauschii genome assembly Aet v5.0 features greater sequence contiguity and improved annotation.</title>
        <authorList>
            <person name="Wang L."/>
            <person name="Zhu T."/>
            <person name="Rodriguez J.C."/>
            <person name="Deal K.R."/>
            <person name="Dubcovsky J."/>
            <person name="McGuire P.E."/>
            <person name="Lux T."/>
            <person name="Spannagl M."/>
            <person name="Mayer K.F.X."/>
            <person name="Baldrich P."/>
            <person name="Meyers B.C."/>
            <person name="Huo N."/>
            <person name="Gu Y.Q."/>
            <person name="Zhou H."/>
            <person name="Devos K.M."/>
            <person name="Bennetzen J.L."/>
            <person name="Unver T."/>
            <person name="Budak H."/>
            <person name="Gulick P.J."/>
            <person name="Galiba G."/>
            <person name="Kalapos B."/>
            <person name="Nelson D.R."/>
            <person name="Li P."/>
            <person name="You F.M."/>
            <person name="Luo M.C."/>
            <person name="Dvorak J."/>
        </authorList>
    </citation>
    <scope>NUCLEOTIDE SEQUENCE [LARGE SCALE GENOMIC DNA]</scope>
    <source>
        <strain evidence="2">cv. AL8/78</strain>
    </source>
</reference>
<name>A0A453HKK4_AEGTS</name>
<feature type="compositionally biased region" description="Acidic residues" evidence="1">
    <location>
        <begin position="82"/>
        <end position="92"/>
    </location>
</feature>
<evidence type="ECO:0000256" key="1">
    <source>
        <dbReference type="SAM" id="MobiDB-lite"/>
    </source>
</evidence>
<keyword evidence="3" id="KW-1185">Reference proteome</keyword>
<feature type="region of interest" description="Disordered" evidence="1">
    <location>
        <begin position="1"/>
        <end position="25"/>
    </location>
</feature>
<proteinExistence type="predicted"/>
<reference evidence="2" key="4">
    <citation type="submission" date="2019-03" db="UniProtKB">
        <authorList>
            <consortium name="EnsemblPlants"/>
        </authorList>
    </citation>
    <scope>IDENTIFICATION</scope>
</reference>
<dbReference type="AlphaFoldDB" id="A0A453HKK4"/>
<accession>A0A453HKK4</accession>
<sequence>RGRGRVAEVMMWSSSKQQGGDREEWKQHKMVKEVKKSETPIFTYQLPFHSLPLNKVKNIEVDRLRLSFTTPKNSTLVPVDSGSDEESDEDQGCSDIDSDKPMDEVLDHICCGLHAIPRKNKARSAKKRSHKLSSRKFYKIFS</sequence>
<reference evidence="3" key="2">
    <citation type="journal article" date="2017" name="Nat. Plants">
        <title>The Aegilops tauschii genome reveals multiple impacts of transposons.</title>
        <authorList>
            <person name="Zhao G."/>
            <person name="Zou C."/>
            <person name="Li K."/>
            <person name="Wang K."/>
            <person name="Li T."/>
            <person name="Gao L."/>
            <person name="Zhang X."/>
            <person name="Wang H."/>
            <person name="Yang Z."/>
            <person name="Liu X."/>
            <person name="Jiang W."/>
            <person name="Mao L."/>
            <person name="Kong X."/>
            <person name="Jiao Y."/>
            <person name="Jia J."/>
        </authorList>
    </citation>
    <scope>NUCLEOTIDE SEQUENCE [LARGE SCALE GENOMIC DNA]</scope>
    <source>
        <strain evidence="3">cv. AL8/78</strain>
    </source>
</reference>
<dbReference type="Proteomes" id="UP000015105">
    <property type="component" value="Chromosome 4D"/>
</dbReference>